<evidence type="ECO:0000259" key="8">
    <source>
        <dbReference type="PROSITE" id="PS50928"/>
    </source>
</evidence>
<keyword evidence="4 7" id="KW-0812">Transmembrane</keyword>
<feature type="transmembrane region" description="Helical" evidence="7">
    <location>
        <begin position="151"/>
        <end position="168"/>
    </location>
</feature>
<evidence type="ECO:0000256" key="1">
    <source>
        <dbReference type="ARBA" id="ARBA00004651"/>
    </source>
</evidence>
<gene>
    <name evidence="9" type="ORF">EM151A_0984</name>
</gene>
<dbReference type="PROSITE" id="PS50928">
    <property type="entry name" value="ABC_TM1"/>
    <property type="match status" value="1"/>
</dbReference>
<comment type="subcellular location">
    <subcellularLocation>
        <location evidence="1">Cell membrane</location>
        <topology evidence="1">Multi-pass membrane protein</topology>
    </subcellularLocation>
</comment>
<keyword evidence="3" id="KW-1003">Cell membrane</keyword>
<dbReference type="InterPro" id="IPR051393">
    <property type="entry name" value="ABC_transporter_permease"/>
</dbReference>
<feature type="transmembrane region" description="Helical" evidence="7">
    <location>
        <begin position="111"/>
        <end position="131"/>
    </location>
</feature>
<feature type="transmembrane region" description="Helical" evidence="7">
    <location>
        <begin position="188"/>
        <end position="209"/>
    </location>
</feature>
<dbReference type="PANTHER" id="PTHR30193">
    <property type="entry name" value="ABC TRANSPORTER PERMEASE PROTEIN"/>
    <property type="match status" value="1"/>
</dbReference>
<evidence type="ECO:0000256" key="4">
    <source>
        <dbReference type="ARBA" id="ARBA00022692"/>
    </source>
</evidence>
<keyword evidence="2" id="KW-0813">Transport</keyword>
<dbReference type="Proteomes" id="UP000509460">
    <property type="component" value="Chromosome"/>
</dbReference>
<dbReference type="Gene3D" id="1.10.3720.10">
    <property type="entry name" value="MetI-like"/>
    <property type="match status" value="2"/>
</dbReference>
<evidence type="ECO:0000256" key="2">
    <source>
        <dbReference type="ARBA" id="ARBA00022448"/>
    </source>
</evidence>
<evidence type="ECO:0000256" key="5">
    <source>
        <dbReference type="ARBA" id="ARBA00022989"/>
    </source>
</evidence>
<sequence length="267" mass="30017">MMKKRLNAWPVVFIGPHMLLFLLFFLVPAVIGIYVSFTEWDLFSTPIFIGFDNFKTILFDQDSLYHTQFFNGMKNTLFFAAISVPLCIAIPLLLAVALSTKPKLMRFFQSILYLPTLFAISAVMIIWGFLLSKSFGPIKEVFGIDINFVGTQPWAWIAILIVTIWWTLGANSVTKFFRISLPSIRNQLIFTTVMTTIAQFNIYGQPLMLTGGGPNNSTRVLMMYIQENAFGSSTSVAGISSAMAILLGFVIMAVSIVQFLVIKKMER</sequence>
<evidence type="ECO:0000256" key="7">
    <source>
        <dbReference type="SAM" id="Phobius"/>
    </source>
</evidence>
<name>A0AAI8R8H1_ENTMU</name>
<feature type="domain" description="ABC transmembrane type-1" evidence="8">
    <location>
        <begin position="73"/>
        <end position="258"/>
    </location>
</feature>
<feature type="transmembrane region" description="Helical" evidence="7">
    <location>
        <begin position="77"/>
        <end position="99"/>
    </location>
</feature>
<reference evidence="9 10" key="1">
    <citation type="submission" date="2019-07" db="EMBL/GenBank/DDBJ databases">
        <title>antibiotic susceptibility of plant-derived lactic acid bacteria.</title>
        <authorList>
            <person name="Sugiyama M."/>
            <person name="Noda M."/>
        </authorList>
    </citation>
    <scope>NUCLEOTIDE SEQUENCE [LARGE SCALE GENOMIC DNA]</scope>
    <source>
        <strain evidence="9 10">15-1A</strain>
    </source>
</reference>
<protein>
    <submittedName>
        <fullName evidence="9">Binding-protein-dependent transport system inner membrane component</fullName>
    </submittedName>
</protein>
<proteinExistence type="predicted"/>
<accession>A0AAI8R8H1</accession>
<dbReference type="InterPro" id="IPR000515">
    <property type="entry name" value="MetI-like"/>
</dbReference>
<feature type="transmembrane region" description="Helical" evidence="7">
    <location>
        <begin position="12"/>
        <end position="37"/>
    </location>
</feature>
<dbReference type="GO" id="GO:0055085">
    <property type="term" value="P:transmembrane transport"/>
    <property type="evidence" value="ECO:0007669"/>
    <property type="project" value="InterPro"/>
</dbReference>
<evidence type="ECO:0000256" key="6">
    <source>
        <dbReference type="ARBA" id="ARBA00023136"/>
    </source>
</evidence>
<dbReference type="AlphaFoldDB" id="A0AAI8R8H1"/>
<dbReference type="GO" id="GO:0005886">
    <property type="term" value="C:plasma membrane"/>
    <property type="evidence" value="ECO:0007669"/>
    <property type="project" value="UniProtKB-SubCell"/>
</dbReference>
<dbReference type="SUPFAM" id="SSF161098">
    <property type="entry name" value="MetI-like"/>
    <property type="match status" value="1"/>
</dbReference>
<dbReference type="InterPro" id="IPR035906">
    <property type="entry name" value="MetI-like_sf"/>
</dbReference>
<feature type="transmembrane region" description="Helical" evidence="7">
    <location>
        <begin position="229"/>
        <end position="262"/>
    </location>
</feature>
<dbReference type="EMBL" id="AP019810">
    <property type="protein sequence ID" value="BBM14222.1"/>
    <property type="molecule type" value="Genomic_DNA"/>
</dbReference>
<evidence type="ECO:0000256" key="3">
    <source>
        <dbReference type="ARBA" id="ARBA00022475"/>
    </source>
</evidence>
<evidence type="ECO:0000313" key="10">
    <source>
        <dbReference type="Proteomes" id="UP000509460"/>
    </source>
</evidence>
<evidence type="ECO:0000313" key="9">
    <source>
        <dbReference type="EMBL" id="BBM14222.1"/>
    </source>
</evidence>
<keyword evidence="5 7" id="KW-1133">Transmembrane helix</keyword>
<dbReference type="PANTHER" id="PTHR30193:SF37">
    <property type="entry name" value="INNER MEMBRANE ABC TRANSPORTER PERMEASE PROTEIN YCJO"/>
    <property type="match status" value="1"/>
</dbReference>
<keyword evidence="6 7" id="KW-0472">Membrane</keyword>
<organism evidence="9 10">
    <name type="scientific">Enterococcus mundtii</name>
    <dbReference type="NCBI Taxonomy" id="53346"/>
    <lineage>
        <taxon>Bacteria</taxon>
        <taxon>Bacillati</taxon>
        <taxon>Bacillota</taxon>
        <taxon>Bacilli</taxon>
        <taxon>Lactobacillales</taxon>
        <taxon>Enterococcaceae</taxon>
        <taxon>Enterococcus</taxon>
    </lineage>
</organism>